<dbReference type="EMBL" id="VSSQ01043654">
    <property type="protein sequence ID" value="MPM97365.1"/>
    <property type="molecule type" value="Genomic_DNA"/>
</dbReference>
<gene>
    <name evidence="1" type="ORF">SDC9_144538</name>
</gene>
<sequence>MGKEALLFGAVAHSEDVGIAGPGVLVNNYGSLCVYVKACFLGKNAVRPYAKAKDNEVGSDLFAVFKFKRFDRFCTQYLFYLCICENINVVVLHHIFDLVGVALIKSLPEACVSHFHQSHFFPQETDLLSEFYSDKAAAYYCDVLCFV</sequence>
<comment type="caution">
    <text evidence="1">The sequence shown here is derived from an EMBL/GenBank/DDBJ whole genome shotgun (WGS) entry which is preliminary data.</text>
</comment>
<accession>A0A645E795</accession>
<reference evidence="1" key="1">
    <citation type="submission" date="2019-08" db="EMBL/GenBank/DDBJ databases">
        <authorList>
            <person name="Kucharzyk K."/>
            <person name="Murdoch R.W."/>
            <person name="Higgins S."/>
            <person name="Loffler F."/>
        </authorList>
    </citation>
    <scope>NUCLEOTIDE SEQUENCE</scope>
</reference>
<proteinExistence type="predicted"/>
<dbReference type="AlphaFoldDB" id="A0A645E795"/>
<organism evidence="1">
    <name type="scientific">bioreactor metagenome</name>
    <dbReference type="NCBI Taxonomy" id="1076179"/>
    <lineage>
        <taxon>unclassified sequences</taxon>
        <taxon>metagenomes</taxon>
        <taxon>ecological metagenomes</taxon>
    </lineage>
</organism>
<protein>
    <submittedName>
        <fullName evidence="1">Uncharacterized protein</fullName>
    </submittedName>
</protein>
<name>A0A645E795_9ZZZZ</name>
<evidence type="ECO:0000313" key="1">
    <source>
        <dbReference type="EMBL" id="MPM97365.1"/>
    </source>
</evidence>